<organism evidence="2 3">
    <name type="scientific">Dryococelus australis</name>
    <dbReference type="NCBI Taxonomy" id="614101"/>
    <lineage>
        <taxon>Eukaryota</taxon>
        <taxon>Metazoa</taxon>
        <taxon>Ecdysozoa</taxon>
        <taxon>Arthropoda</taxon>
        <taxon>Hexapoda</taxon>
        <taxon>Insecta</taxon>
        <taxon>Pterygota</taxon>
        <taxon>Neoptera</taxon>
        <taxon>Polyneoptera</taxon>
        <taxon>Phasmatodea</taxon>
        <taxon>Verophasmatodea</taxon>
        <taxon>Anareolatae</taxon>
        <taxon>Phasmatidae</taxon>
        <taxon>Eurycanthinae</taxon>
        <taxon>Dryococelus</taxon>
    </lineage>
</organism>
<dbReference type="SUPFAM" id="SSF56672">
    <property type="entry name" value="DNA/RNA polymerases"/>
    <property type="match status" value="1"/>
</dbReference>
<dbReference type="InterPro" id="IPR043128">
    <property type="entry name" value="Rev_trsase/Diguanyl_cyclase"/>
</dbReference>
<gene>
    <name evidence="2" type="ORF">PR048_009172</name>
</gene>
<evidence type="ECO:0000259" key="1">
    <source>
        <dbReference type="Pfam" id="PF17919"/>
    </source>
</evidence>
<dbReference type="Proteomes" id="UP001159363">
    <property type="component" value="Chromosome 3"/>
</dbReference>
<sequence>MCACHILVHDGLSTGQTDWGVHVTGQCRVNKCHLGKSSLEFLGHIAWENGNQPNQEQLQVIDNNPAPKISKQVQKFFGLVKWLREFIEGFDVVTALRTELLSPQCRCVWGEKEEHVNNCFRASPTLARYNASRQLYMQTDASQQELGVILYKCGEDNTIQLIHFASDTLGVAKRKYDENEHVCLAVVWV</sequence>
<dbReference type="PANTHER" id="PTHR37984">
    <property type="entry name" value="PROTEIN CBG26694"/>
    <property type="match status" value="1"/>
</dbReference>
<dbReference type="Pfam" id="PF17919">
    <property type="entry name" value="RT_RNaseH_2"/>
    <property type="match status" value="1"/>
</dbReference>
<keyword evidence="3" id="KW-1185">Reference proteome</keyword>
<name>A0ABQ9HZX2_9NEOP</name>
<dbReference type="EMBL" id="JARBHB010000003">
    <property type="protein sequence ID" value="KAJ8889671.1"/>
    <property type="molecule type" value="Genomic_DNA"/>
</dbReference>
<evidence type="ECO:0000313" key="3">
    <source>
        <dbReference type="Proteomes" id="UP001159363"/>
    </source>
</evidence>
<feature type="non-terminal residue" evidence="2">
    <location>
        <position position="189"/>
    </location>
</feature>
<dbReference type="InterPro" id="IPR043502">
    <property type="entry name" value="DNA/RNA_pol_sf"/>
</dbReference>
<comment type="caution">
    <text evidence="2">The sequence shown here is derived from an EMBL/GenBank/DDBJ whole genome shotgun (WGS) entry which is preliminary data.</text>
</comment>
<protein>
    <recommendedName>
        <fullName evidence="1">Reverse transcriptase/retrotransposon-derived protein RNase H-like domain-containing protein</fullName>
    </recommendedName>
</protein>
<dbReference type="InterPro" id="IPR050951">
    <property type="entry name" value="Retrovirus_Pol_polyprotein"/>
</dbReference>
<feature type="domain" description="Reverse transcriptase/retrotransposon-derived protein RNase H-like" evidence="1">
    <location>
        <begin position="114"/>
        <end position="188"/>
    </location>
</feature>
<proteinExistence type="predicted"/>
<dbReference type="Gene3D" id="3.30.70.270">
    <property type="match status" value="1"/>
</dbReference>
<dbReference type="PANTHER" id="PTHR37984:SF9">
    <property type="entry name" value="INTEGRASE CATALYTIC DOMAIN-CONTAINING PROTEIN"/>
    <property type="match status" value="1"/>
</dbReference>
<dbReference type="InterPro" id="IPR041577">
    <property type="entry name" value="RT_RNaseH_2"/>
</dbReference>
<reference evidence="2 3" key="1">
    <citation type="submission" date="2023-02" db="EMBL/GenBank/DDBJ databases">
        <title>LHISI_Scaffold_Assembly.</title>
        <authorList>
            <person name="Stuart O.P."/>
            <person name="Cleave R."/>
            <person name="Magrath M.J.L."/>
            <person name="Mikheyev A.S."/>
        </authorList>
    </citation>
    <scope>NUCLEOTIDE SEQUENCE [LARGE SCALE GENOMIC DNA]</scope>
    <source>
        <strain evidence="2">Daus_M_001</strain>
        <tissue evidence="2">Leg muscle</tissue>
    </source>
</reference>
<evidence type="ECO:0000313" key="2">
    <source>
        <dbReference type="EMBL" id="KAJ8889671.1"/>
    </source>
</evidence>
<accession>A0ABQ9HZX2</accession>